<dbReference type="Pfam" id="PF00025">
    <property type="entry name" value="Arf"/>
    <property type="match status" value="1"/>
</dbReference>
<evidence type="ECO:0000256" key="1">
    <source>
        <dbReference type="ARBA" id="ARBA00022741"/>
    </source>
</evidence>
<dbReference type="InterPro" id="IPR027417">
    <property type="entry name" value="P-loop_NTPase"/>
</dbReference>
<gene>
    <name evidence="5" type="ORF">WG66_3873</name>
</gene>
<dbReference type="AlphaFoldDB" id="A0A0W0G4S6"/>
<dbReference type="GO" id="GO:0005525">
    <property type="term" value="F:GTP binding"/>
    <property type="evidence" value="ECO:0007669"/>
    <property type="project" value="UniProtKB-KW"/>
</dbReference>
<dbReference type="PRINTS" id="PR00328">
    <property type="entry name" value="SAR1GTPBP"/>
</dbReference>
<evidence type="ECO:0000313" key="5">
    <source>
        <dbReference type="EMBL" id="KTB43575.1"/>
    </source>
</evidence>
<dbReference type="PROSITE" id="PS51417">
    <property type="entry name" value="ARF"/>
    <property type="match status" value="1"/>
</dbReference>
<dbReference type="SUPFAM" id="SSF52540">
    <property type="entry name" value="P-loop containing nucleoside triphosphate hydrolases"/>
    <property type="match status" value="1"/>
</dbReference>
<feature type="binding site" evidence="3">
    <location>
        <begin position="22"/>
        <end position="29"/>
    </location>
    <ligand>
        <name>GTP</name>
        <dbReference type="ChEBI" id="CHEBI:37565"/>
    </ligand>
</feature>
<accession>A0A0W0G4S6</accession>
<dbReference type="InterPro" id="IPR024156">
    <property type="entry name" value="Small_GTPase_ARF"/>
</dbReference>
<dbReference type="PANTHER" id="PTHR11711">
    <property type="entry name" value="ADP RIBOSYLATION FACTOR-RELATED"/>
    <property type="match status" value="1"/>
</dbReference>
<sequence>MIRNLIQRFYPSKQRRKISFLGINSPGKTTLLYQLKLHQVVQTIPTIGFNIEDVDFARLNMTCWDLGTGCGHLHMLSLIKMMVEGSDGVLYLVDSTAEYELAENVEVLGNILGVIPLDVPVLVYVAPYFAFPTLPLISNSLATKKDLSNSVSLDTIRTKFAGVLKRRPSFVIGASLIQDIATNTDIKEGFDWLHLMLESAPSDRASLPPTTIETRNEKLESWLTRLDTDSSPDEFLSQFREIKLPAWDHYTHIRIAYLLLVAHGRQKGDSSFLSLTRQPNSCTGKDMIFSGISKYISESSQTRGRTFHVTMTYFWVQMVHFGIRSMGEADSFERFLLLNPYVMNTNLWADYYSRDVMMSPKGKESMVLPDKKPLPNLVVQDVVDRLKMDGTSS</sequence>
<keyword evidence="2 3" id="KW-0342">GTP-binding</keyword>
<dbReference type="EMBL" id="LATX01001139">
    <property type="protein sequence ID" value="KTB43575.1"/>
    <property type="molecule type" value="Genomic_DNA"/>
</dbReference>
<reference evidence="5 6" key="1">
    <citation type="submission" date="2015-12" db="EMBL/GenBank/DDBJ databases">
        <title>Draft genome sequence of Moniliophthora roreri, the causal agent of frosty pod rot of cacao.</title>
        <authorList>
            <person name="Aime M.C."/>
            <person name="Diaz-Valderrama J.R."/>
            <person name="Kijpornyongpan T."/>
            <person name="Phillips-Mora W."/>
        </authorList>
    </citation>
    <scope>NUCLEOTIDE SEQUENCE [LARGE SCALE GENOMIC DNA]</scope>
    <source>
        <strain evidence="5 6">MCA 2952</strain>
    </source>
</reference>
<dbReference type="Gene3D" id="3.40.50.300">
    <property type="entry name" value="P-loop containing nucleotide triphosphate hydrolases"/>
    <property type="match status" value="1"/>
</dbReference>
<dbReference type="SMART" id="SM00178">
    <property type="entry name" value="SAR"/>
    <property type="match status" value="1"/>
</dbReference>
<proteinExistence type="predicted"/>
<keyword evidence="1 3" id="KW-0547">Nucleotide-binding</keyword>
<name>A0A0W0G4S6_MONRR</name>
<feature type="binding site" evidence="3">
    <location>
        <position position="71"/>
    </location>
    <ligand>
        <name>GTP</name>
        <dbReference type="ChEBI" id="CHEBI:37565"/>
    </ligand>
</feature>
<dbReference type="InterPro" id="IPR006689">
    <property type="entry name" value="Small_GTPase_ARF/SAR"/>
</dbReference>
<dbReference type="eggNOG" id="KOG0070">
    <property type="taxonomic scope" value="Eukaryota"/>
</dbReference>
<organism evidence="5 6">
    <name type="scientific">Moniliophthora roreri</name>
    <name type="common">Frosty pod rot fungus</name>
    <name type="synonym">Monilia roreri</name>
    <dbReference type="NCBI Taxonomy" id="221103"/>
    <lineage>
        <taxon>Eukaryota</taxon>
        <taxon>Fungi</taxon>
        <taxon>Dikarya</taxon>
        <taxon>Basidiomycota</taxon>
        <taxon>Agaricomycotina</taxon>
        <taxon>Agaricomycetes</taxon>
        <taxon>Agaricomycetidae</taxon>
        <taxon>Agaricales</taxon>
        <taxon>Marasmiineae</taxon>
        <taxon>Marasmiaceae</taxon>
        <taxon>Moniliophthora</taxon>
    </lineage>
</organism>
<dbReference type="Proteomes" id="UP000054988">
    <property type="component" value="Unassembled WGS sequence"/>
</dbReference>
<evidence type="ECO:0000256" key="3">
    <source>
        <dbReference type="PIRSR" id="PIRSR606689-1"/>
    </source>
</evidence>
<dbReference type="SMART" id="SM00177">
    <property type="entry name" value="ARF"/>
    <property type="match status" value="1"/>
</dbReference>
<keyword evidence="4" id="KW-0479">Metal-binding</keyword>
<protein>
    <submittedName>
        <fullName evidence="5">Putative ADP-ribosylation factor</fullName>
    </submittedName>
</protein>
<feature type="binding site" evidence="4">
    <location>
        <position position="29"/>
    </location>
    <ligand>
        <name>Mg(2+)</name>
        <dbReference type="ChEBI" id="CHEBI:18420"/>
    </ligand>
</feature>
<dbReference type="GO" id="GO:0003924">
    <property type="term" value="F:GTPase activity"/>
    <property type="evidence" value="ECO:0007669"/>
    <property type="project" value="InterPro"/>
</dbReference>
<evidence type="ECO:0000256" key="2">
    <source>
        <dbReference type="ARBA" id="ARBA00023134"/>
    </source>
</evidence>
<evidence type="ECO:0000313" key="6">
    <source>
        <dbReference type="Proteomes" id="UP000054988"/>
    </source>
</evidence>
<comment type="caution">
    <text evidence="5">The sequence shown here is derived from an EMBL/GenBank/DDBJ whole genome shotgun (WGS) entry which is preliminary data.</text>
</comment>
<evidence type="ECO:0000256" key="4">
    <source>
        <dbReference type="PIRSR" id="PIRSR606689-2"/>
    </source>
</evidence>
<dbReference type="GO" id="GO:0046872">
    <property type="term" value="F:metal ion binding"/>
    <property type="evidence" value="ECO:0007669"/>
    <property type="project" value="UniProtKB-KW"/>
</dbReference>
<keyword evidence="4" id="KW-0460">Magnesium</keyword>
<feature type="binding site" evidence="4">
    <location>
        <position position="46"/>
    </location>
    <ligand>
        <name>Mg(2+)</name>
        <dbReference type="ChEBI" id="CHEBI:18420"/>
    </ligand>
</feature>